<feature type="transmembrane region" description="Helical" evidence="1">
    <location>
        <begin position="101"/>
        <end position="119"/>
    </location>
</feature>
<keyword evidence="1" id="KW-0812">Transmembrane</keyword>
<proteinExistence type="predicted"/>
<feature type="transmembrane region" description="Helical" evidence="1">
    <location>
        <begin position="307"/>
        <end position="325"/>
    </location>
</feature>
<evidence type="ECO:0000256" key="1">
    <source>
        <dbReference type="SAM" id="Phobius"/>
    </source>
</evidence>
<reference evidence="3 4" key="1">
    <citation type="submission" date="2018-10" db="EMBL/GenBank/DDBJ databases">
        <title>Dokdonia luteus sp. nov., isolated from sea water.</title>
        <authorList>
            <person name="Zhou L.Y."/>
            <person name="Du Z.J."/>
        </authorList>
    </citation>
    <scope>NUCLEOTIDE SEQUENCE [LARGE SCALE GENOMIC DNA]</scope>
    <source>
        <strain evidence="3 4">SH27</strain>
    </source>
</reference>
<dbReference type="GO" id="GO:0000271">
    <property type="term" value="P:polysaccharide biosynthetic process"/>
    <property type="evidence" value="ECO:0007669"/>
    <property type="project" value="TreeGrafter"/>
</dbReference>
<protein>
    <submittedName>
        <fullName evidence="3">Acyltransferase</fullName>
    </submittedName>
</protein>
<keyword evidence="4" id="KW-1185">Reference proteome</keyword>
<dbReference type="OrthoDB" id="290051at2"/>
<organism evidence="3 4">
    <name type="scientific">Dokdonia sinensis</name>
    <dbReference type="NCBI Taxonomy" id="2479847"/>
    <lineage>
        <taxon>Bacteria</taxon>
        <taxon>Pseudomonadati</taxon>
        <taxon>Bacteroidota</taxon>
        <taxon>Flavobacteriia</taxon>
        <taxon>Flavobacteriales</taxon>
        <taxon>Flavobacteriaceae</taxon>
        <taxon>Dokdonia</taxon>
    </lineage>
</organism>
<feature type="transmembrane region" description="Helical" evidence="1">
    <location>
        <begin position="20"/>
        <end position="39"/>
    </location>
</feature>
<name>A0A3M0GF72_9FLAO</name>
<dbReference type="InterPro" id="IPR050879">
    <property type="entry name" value="Acyltransferase_3"/>
</dbReference>
<evidence type="ECO:0000313" key="4">
    <source>
        <dbReference type="Proteomes" id="UP000281985"/>
    </source>
</evidence>
<dbReference type="EMBL" id="REFV01000003">
    <property type="protein sequence ID" value="RMB62948.1"/>
    <property type="molecule type" value="Genomic_DNA"/>
</dbReference>
<accession>A0A3M0GF72</accession>
<feature type="transmembrane region" description="Helical" evidence="1">
    <location>
        <begin position="176"/>
        <end position="195"/>
    </location>
</feature>
<dbReference type="RefSeq" id="WP_121916582.1">
    <property type="nucleotide sequence ID" value="NZ_REFV01000003.1"/>
</dbReference>
<keyword evidence="1" id="KW-1133">Transmembrane helix</keyword>
<gene>
    <name evidence="3" type="ORF">EAX61_05090</name>
</gene>
<feature type="domain" description="Acyltransferase 3" evidence="2">
    <location>
        <begin position="17"/>
        <end position="362"/>
    </location>
</feature>
<dbReference type="Proteomes" id="UP000281985">
    <property type="component" value="Unassembled WGS sequence"/>
</dbReference>
<dbReference type="AlphaFoldDB" id="A0A3M0GF72"/>
<dbReference type="GO" id="GO:0016747">
    <property type="term" value="F:acyltransferase activity, transferring groups other than amino-acyl groups"/>
    <property type="evidence" value="ECO:0007669"/>
    <property type="project" value="InterPro"/>
</dbReference>
<keyword evidence="3" id="KW-0808">Transferase</keyword>
<dbReference type="PANTHER" id="PTHR23028">
    <property type="entry name" value="ACETYLTRANSFERASE"/>
    <property type="match status" value="1"/>
</dbReference>
<feature type="transmembrane region" description="Helical" evidence="1">
    <location>
        <begin position="152"/>
        <end position="169"/>
    </location>
</feature>
<comment type="caution">
    <text evidence="3">The sequence shown here is derived from an EMBL/GenBank/DDBJ whole genome shotgun (WGS) entry which is preliminary data.</text>
</comment>
<keyword evidence="1" id="KW-0472">Membrane</keyword>
<sequence length="385" mass="44434">MVSILKEQNIQNRRIFGLDLMRAIAILAVLGSHTLWIFPEATGTLPSLLKFGGVMGVELFFVLSGFLIGRILFKIFTKDDFTIVDLKYFLVRRWFRTLPNYYLILILNIILVSAIGRALPDSLPLYFGFLQNMTSGMDIFFTESWSLPVEEVAYVVGPFLLYVVVSAFAKAKKETIFLFTTLSIILTFLMTKVFYNLHVANSSLDYWNINLKAVVLYRLDAIYYGVLAAYLSLKHPDFWKRNSGFLGIAGVVLFLGFQWILGKYQLSIAQAPFIWNVLYLPVVSISFCFFLPFLSQWKKAPKFIGKPIFTLSIISYAVYLLHYGILLQGMRWLQPIEGLNNNERLLFAGIYLLLTILISYLWYRIYEKPMTDLRDHPKIKGLFDR</sequence>
<dbReference type="InterPro" id="IPR002656">
    <property type="entry name" value="Acyl_transf_3_dom"/>
</dbReference>
<feature type="transmembrane region" description="Helical" evidence="1">
    <location>
        <begin position="51"/>
        <end position="73"/>
    </location>
</feature>
<feature type="transmembrane region" description="Helical" evidence="1">
    <location>
        <begin position="245"/>
        <end position="261"/>
    </location>
</feature>
<dbReference type="Pfam" id="PF01757">
    <property type="entry name" value="Acyl_transf_3"/>
    <property type="match status" value="1"/>
</dbReference>
<evidence type="ECO:0000259" key="2">
    <source>
        <dbReference type="Pfam" id="PF01757"/>
    </source>
</evidence>
<feature type="transmembrane region" description="Helical" evidence="1">
    <location>
        <begin position="345"/>
        <end position="363"/>
    </location>
</feature>
<feature type="transmembrane region" description="Helical" evidence="1">
    <location>
        <begin position="215"/>
        <end position="233"/>
    </location>
</feature>
<evidence type="ECO:0000313" key="3">
    <source>
        <dbReference type="EMBL" id="RMB62948.1"/>
    </source>
</evidence>
<keyword evidence="3" id="KW-0012">Acyltransferase</keyword>
<feature type="transmembrane region" description="Helical" evidence="1">
    <location>
        <begin position="273"/>
        <end position="295"/>
    </location>
</feature>
<dbReference type="PANTHER" id="PTHR23028:SF53">
    <property type="entry name" value="ACYL_TRANSF_3 DOMAIN-CONTAINING PROTEIN"/>
    <property type="match status" value="1"/>
</dbReference>
<dbReference type="GO" id="GO:0016020">
    <property type="term" value="C:membrane"/>
    <property type="evidence" value="ECO:0007669"/>
    <property type="project" value="TreeGrafter"/>
</dbReference>